<comment type="caution">
    <text evidence="7">The sequence shown here is derived from an EMBL/GenBank/DDBJ whole genome shotgun (WGS) entry which is preliminary data.</text>
</comment>
<dbReference type="SUPFAM" id="SSF52768">
    <property type="entry name" value="Arginase/deacetylase"/>
    <property type="match status" value="1"/>
</dbReference>
<dbReference type="PRINTS" id="PR01272">
    <property type="entry name" value="ACUCPROTEIN"/>
</dbReference>
<proteinExistence type="inferred from homology"/>
<evidence type="ECO:0000256" key="2">
    <source>
        <dbReference type="ARBA" id="ARBA00005947"/>
    </source>
</evidence>
<dbReference type="PRINTS" id="PR01270">
    <property type="entry name" value="HDASUPER"/>
</dbReference>
<dbReference type="PANTHER" id="PTHR10625:SF10">
    <property type="entry name" value="HISTONE DEACETYLASE HDAC1"/>
    <property type="match status" value="1"/>
</dbReference>
<evidence type="ECO:0000256" key="4">
    <source>
        <dbReference type="ARBA" id="ARBA00022627"/>
    </source>
</evidence>
<dbReference type="InterPro" id="IPR023696">
    <property type="entry name" value="Ureohydrolase_dom_sf"/>
</dbReference>
<dbReference type="Pfam" id="PF00850">
    <property type="entry name" value="Hist_deacetyl"/>
    <property type="match status" value="1"/>
</dbReference>
<reference evidence="7 8" key="1">
    <citation type="submission" date="2020-04" db="EMBL/GenBank/DDBJ databases">
        <title>Novel species.</title>
        <authorList>
            <person name="Teo W.F.A."/>
            <person name="Lipun K."/>
            <person name="Srisuk N."/>
            <person name="Duangmal K."/>
        </authorList>
    </citation>
    <scope>NUCLEOTIDE SEQUENCE [LARGE SCALE GENOMIC DNA]</scope>
    <source>
        <strain evidence="7 8">K13G38</strain>
    </source>
</reference>
<feature type="domain" description="Histone deacetylase" evidence="6">
    <location>
        <begin position="21"/>
        <end position="314"/>
    </location>
</feature>
<comment type="similarity">
    <text evidence="2">Belongs to the histone deacetylase family.</text>
</comment>
<keyword evidence="4" id="KW-0006">Acetoin catabolism</keyword>
<evidence type="ECO:0000256" key="3">
    <source>
        <dbReference type="ARBA" id="ARBA00020218"/>
    </source>
</evidence>
<gene>
    <name evidence="7" type="ORF">HFP15_08775</name>
</gene>
<dbReference type="InterPro" id="IPR023801">
    <property type="entry name" value="His_deacetylse_dom"/>
</dbReference>
<dbReference type="EMBL" id="JAAXLS010000004">
    <property type="protein sequence ID" value="NKQ52972.1"/>
    <property type="molecule type" value="Genomic_DNA"/>
</dbReference>
<evidence type="ECO:0000256" key="1">
    <source>
        <dbReference type="ARBA" id="ARBA00005101"/>
    </source>
</evidence>
<dbReference type="InterPro" id="IPR003085">
    <property type="entry name" value="AcuC"/>
</dbReference>
<protein>
    <recommendedName>
        <fullName evidence="3">Acetoin utilization protein AcuC</fullName>
    </recommendedName>
</protein>
<keyword evidence="8" id="KW-1185">Reference proteome</keyword>
<dbReference type="CDD" id="cd09994">
    <property type="entry name" value="HDAC_AcuC_like"/>
    <property type="match status" value="1"/>
</dbReference>
<accession>A0ABX1J3V1</accession>
<name>A0ABX1J3V1_9PSEU</name>
<sequence>MYQPAVVWDPALLGYDLGGDHPFNPVRLQLTIRLATELGVLDGVPLLVPEPATDDELCRVHAEEYLSAVKQAPLAGWDVGHGLGTTDNPVFSDMHEATALVVGSTLLAARKIADGEASRAVNIAGGLHHAMRDHAAGFCVYNDCAIAISWLLDHGFDRIAYVDTDVHHGDGVQTAFYDDPRVLTISLHQHPFTLWPGTGYSAEAGAGEAEGSAVNIPLPPRTADPSWLRAFHAVVPSLLEEFQPQILITQCGVDSHDEDPLADLSLTVDGHRTIYATLRSLADRYAGGKWLAVGGGGYQLIRVVPRSWTHLIATVLDRDVKPETKVPPGWLDMVRKAAPHADLPTEMTDGADTNYRPWGDGDDDPVDVAIRDTRRAVFPLHGLDPDDPRD</sequence>
<feature type="region of interest" description="Disordered" evidence="5">
    <location>
        <begin position="343"/>
        <end position="365"/>
    </location>
</feature>
<dbReference type="Gene3D" id="3.40.800.20">
    <property type="entry name" value="Histone deacetylase domain"/>
    <property type="match status" value="1"/>
</dbReference>
<dbReference type="InterPro" id="IPR037138">
    <property type="entry name" value="His_deacetylse_dom_sf"/>
</dbReference>
<evidence type="ECO:0000313" key="7">
    <source>
        <dbReference type="EMBL" id="NKQ52972.1"/>
    </source>
</evidence>
<comment type="pathway">
    <text evidence="1">Ketone degradation; acetoin degradation.</text>
</comment>
<dbReference type="PANTHER" id="PTHR10625">
    <property type="entry name" value="HISTONE DEACETYLASE HDAC1-RELATED"/>
    <property type="match status" value="1"/>
</dbReference>
<dbReference type="Proteomes" id="UP000715441">
    <property type="component" value="Unassembled WGS sequence"/>
</dbReference>
<organism evidence="7 8">
    <name type="scientific">Amycolatopsis acididurans</name>
    <dbReference type="NCBI Taxonomy" id="2724524"/>
    <lineage>
        <taxon>Bacteria</taxon>
        <taxon>Bacillati</taxon>
        <taxon>Actinomycetota</taxon>
        <taxon>Actinomycetes</taxon>
        <taxon>Pseudonocardiales</taxon>
        <taxon>Pseudonocardiaceae</taxon>
        <taxon>Amycolatopsis</taxon>
    </lineage>
</organism>
<dbReference type="InterPro" id="IPR000286">
    <property type="entry name" value="HDACs"/>
</dbReference>
<evidence type="ECO:0000256" key="5">
    <source>
        <dbReference type="SAM" id="MobiDB-lite"/>
    </source>
</evidence>
<dbReference type="RefSeq" id="WP_168513452.1">
    <property type="nucleotide sequence ID" value="NZ_JAAXLS010000004.1"/>
</dbReference>
<evidence type="ECO:0000259" key="6">
    <source>
        <dbReference type="Pfam" id="PF00850"/>
    </source>
</evidence>
<evidence type="ECO:0000313" key="8">
    <source>
        <dbReference type="Proteomes" id="UP000715441"/>
    </source>
</evidence>